<keyword evidence="1" id="KW-0472">Membrane</keyword>
<accession>A0ABT0XGR0</accession>
<evidence type="ECO:0000313" key="3">
    <source>
        <dbReference type="Proteomes" id="UP001203665"/>
    </source>
</evidence>
<protein>
    <submittedName>
        <fullName evidence="2">Uncharacterized protein</fullName>
    </submittedName>
</protein>
<keyword evidence="1" id="KW-1133">Transmembrane helix</keyword>
<feature type="transmembrane region" description="Helical" evidence="1">
    <location>
        <begin position="45"/>
        <end position="66"/>
    </location>
</feature>
<reference evidence="2" key="1">
    <citation type="submission" date="2022-06" db="EMBL/GenBank/DDBJ databases">
        <title>Alkalicoccobacillus porphyridii sp. nov., isolated from a marine red alga, Porphyridium purpureum and reclassification of Shouchella plakortidis and Shouchella gibsonii as Alkalicoccobacillus plakortidis comb. nov. and Alkalicoccobacillus gibsonii comb. nov.</title>
        <authorList>
            <person name="Kim K.H."/>
            <person name="Lee J.K."/>
            <person name="Han D.M."/>
            <person name="Baek J.H."/>
            <person name="Jeon C.O."/>
        </authorList>
    </citation>
    <scope>NUCLEOTIDE SEQUENCE</scope>
    <source>
        <strain evidence="2">DSM 19153</strain>
    </source>
</reference>
<keyword evidence="3" id="KW-1185">Reference proteome</keyword>
<comment type="caution">
    <text evidence="2">The sequence shown here is derived from an EMBL/GenBank/DDBJ whole genome shotgun (WGS) entry which is preliminary data.</text>
</comment>
<evidence type="ECO:0000313" key="2">
    <source>
        <dbReference type="EMBL" id="MCM2675083.1"/>
    </source>
</evidence>
<feature type="transmembrane region" description="Helical" evidence="1">
    <location>
        <begin position="78"/>
        <end position="96"/>
    </location>
</feature>
<dbReference type="EMBL" id="JAMQJY010000001">
    <property type="protein sequence ID" value="MCM2675083.1"/>
    <property type="molecule type" value="Genomic_DNA"/>
</dbReference>
<proteinExistence type="predicted"/>
<name>A0ABT0XGR0_9BACI</name>
<dbReference type="RefSeq" id="WP_251605324.1">
    <property type="nucleotide sequence ID" value="NZ_JAMQJY010000001.1"/>
</dbReference>
<gene>
    <name evidence="2" type="ORF">NDM98_05990</name>
</gene>
<organism evidence="2 3">
    <name type="scientific">Alkalicoccobacillus plakortidis</name>
    <dbReference type="NCBI Taxonomy" id="444060"/>
    <lineage>
        <taxon>Bacteria</taxon>
        <taxon>Bacillati</taxon>
        <taxon>Bacillota</taxon>
        <taxon>Bacilli</taxon>
        <taxon>Bacillales</taxon>
        <taxon>Bacillaceae</taxon>
        <taxon>Alkalicoccobacillus</taxon>
    </lineage>
</organism>
<sequence length="134" mass="14675">MSLTLKKLGVLLLKYGISILALIGMIYVGQQEQPFGLDLIQSNQLLLGLLIVVFSNVIIVAIYESVNGTSKVSSPKSDIIGGIVFLFILIVIYTFFKPDQDGGTTVLLFAAPIIMLIKGIVRLMMSRKKEQTIT</sequence>
<keyword evidence="1" id="KW-0812">Transmembrane</keyword>
<feature type="transmembrane region" description="Helical" evidence="1">
    <location>
        <begin position="12"/>
        <end position="30"/>
    </location>
</feature>
<evidence type="ECO:0000256" key="1">
    <source>
        <dbReference type="SAM" id="Phobius"/>
    </source>
</evidence>
<feature type="transmembrane region" description="Helical" evidence="1">
    <location>
        <begin position="102"/>
        <end position="121"/>
    </location>
</feature>
<dbReference type="Proteomes" id="UP001203665">
    <property type="component" value="Unassembled WGS sequence"/>
</dbReference>